<sequence length="110" mass="12040">MLHIQHPRPELGRVEAFGLEFIDGTARVEELHPERELALRQHGFTVETFIDLTTLSKKDLLDIAETEGIAVPSKATKEEIVDILAARPAQPIPGSVDNGDGSFTAPGRQD</sequence>
<evidence type="ECO:0000313" key="2">
    <source>
        <dbReference type="EMBL" id="GAA1915286.1"/>
    </source>
</evidence>
<reference evidence="3" key="1">
    <citation type="journal article" date="2019" name="Int. J. Syst. Evol. Microbiol.">
        <title>The Global Catalogue of Microorganisms (GCM) 10K type strain sequencing project: providing services to taxonomists for standard genome sequencing and annotation.</title>
        <authorList>
            <consortium name="The Broad Institute Genomics Platform"/>
            <consortium name="The Broad Institute Genome Sequencing Center for Infectious Disease"/>
            <person name="Wu L."/>
            <person name="Ma J."/>
        </authorList>
    </citation>
    <scope>NUCLEOTIDE SEQUENCE [LARGE SCALE GENOMIC DNA]</scope>
    <source>
        <strain evidence="3">JCM 14900</strain>
    </source>
</reference>
<keyword evidence="3" id="KW-1185">Reference proteome</keyword>
<evidence type="ECO:0000313" key="3">
    <source>
        <dbReference type="Proteomes" id="UP001501343"/>
    </source>
</evidence>
<evidence type="ECO:0008006" key="4">
    <source>
        <dbReference type="Google" id="ProtNLM"/>
    </source>
</evidence>
<proteinExistence type="predicted"/>
<evidence type="ECO:0000256" key="1">
    <source>
        <dbReference type="SAM" id="MobiDB-lite"/>
    </source>
</evidence>
<dbReference type="RefSeq" id="WP_248144988.1">
    <property type="nucleotide sequence ID" value="NZ_BAAAOF010000002.1"/>
</dbReference>
<feature type="region of interest" description="Disordered" evidence="1">
    <location>
        <begin position="87"/>
        <end position="110"/>
    </location>
</feature>
<gene>
    <name evidence="2" type="ORF">GCM10009775_04650</name>
</gene>
<accession>A0ABP5AIV6</accession>
<organism evidence="2 3">
    <name type="scientific">Microbacterium aoyamense</name>
    <dbReference type="NCBI Taxonomy" id="344166"/>
    <lineage>
        <taxon>Bacteria</taxon>
        <taxon>Bacillati</taxon>
        <taxon>Actinomycetota</taxon>
        <taxon>Actinomycetes</taxon>
        <taxon>Micrococcales</taxon>
        <taxon>Microbacteriaceae</taxon>
        <taxon>Microbacterium</taxon>
    </lineage>
</organism>
<protein>
    <recommendedName>
        <fullName evidence="4">Rho termination factor N-terminal domain-containing protein</fullName>
    </recommendedName>
</protein>
<name>A0ABP5AIV6_9MICO</name>
<dbReference type="EMBL" id="BAAAOF010000002">
    <property type="protein sequence ID" value="GAA1915286.1"/>
    <property type="molecule type" value="Genomic_DNA"/>
</dbReference>
<dbReference type="Proteomes" id="UP001501343">
    <property type="component" value="Unassembled WGS sequence"/>
</dbReference>
<comment type="caution">
    <text evidence="2">The sequence shown here is derived from an EMBL/GenBank/DDBJ whole genome shotgun (WGS) entry which is preliminary data.</text>
</comment>